<evidence type="ECO:0000313" key="1">
    <source>
        <dbReference type="EMBL" id="CRL07442.1"/>
    </source>
</evidence>
<gene>
    <name evidence="1" type="ORF">CLUMA_CG020409</name>
</gene>
<evidence type="ECO:0000313" key="2">
    <source>
        <dbReference type="Proteomes" id="UP000183832"/>
    </source>
</evidence>
<dbReference type="OrthoDB" id="340346at2759"/>
<dbReference type="Proteomes" id="UP000183832">
    <property type="component" value="Unassembled WGS sequence"/>
</dbReference>
<protein>
    <submittedName>
        <fullName evidence="1">CLUMA_CG020409, isoform A</fullName>
    </submittedName>
</protein>
<name>A0A1J1J621_9DIPT</name>
<keyword evidence="2" id="KW-1185">Reference proteome</keyword>
<proteinExistence type="predicted"/>
<accession>A0A1J1J621</accession>
<organism evidence="1 2">
    <name type="scientific">Clunio marinus</name>
    <dbReference type="NCBI Taxonomy" id="568069"/>
    <lineage>
        <taxon>Eukaryota</taxon>
        <taxon>Metazoa</taxon>
        <taxon>Ecdysozoa</taxon>
        <taxon>Arthropoda</taxon>
        <taxon>Hexapoda</taxon>
        <taxon>Insecta</taxon>
        <taxon>Pterygota</taxon>
        <taxon>Neoptera</taxon>
        <taxon>Endopterygota</taxon>
        <taxon>Diptera</taxon>
        <taxon>Nematocera</taxon>
        <taxon>Chironomoidea</taxon>
        <taxon>Chironomidae</taxon>
        <taxon>Clunio</taxon>
    </lineage>
</organism>
<dbReference type="AlphaFoldDB" id="A0A1J1J621"/>
<dbReference type="EMBL" id="CVRI01000071">
    <property type="protein sequence ID" value="CRL07442.1"/>
    <property type="molecule type" value="Genomic_DNA"/>
</dbReference>
<sequence>MSHMKKSLMRSQLDDFGEQQKDFAKQIADLKTDLNKTVQLKFDSVFAKLIVSKRRLKTLQPKLQSDVKSLQNNKFEKDLNRKIHFKIKNDINN</sequence>
<reference evidence="1 2" key="1">
    <citation type="submission" date="2015-04" db="EMBL/GenBank/DDBJ databases">
        <authorList>
            <person name="Syromyatnikov M.Y."/>
            <person name="Popov V.N."/>
        </authorList>
    </citation>
    <scope>NUCLEOTIDE SEQUENCE [LARGE SCALE GENOMIC DNA]</scope>
</reference>